<dbReference type="PATRIC" id="fig|1434107.4.peg.2993"/>
<dbReference type="CDD" id="cd03214">
    <property type="entry name" value="ABC_Iron-Siderophores_B12_Hemin"/>
    <property type="match status" value="1"/>
</dbReference>
<protein>
    <recommendedName>
        <fullName evidence="7">Cobalamin import ATP-binding protein BtuD</fullName>
        <ecNumber evidence="6">7.6.2.8</ecNumber>
    </recommendedName>
    <alternativeName>
        <fullName evidence="8">Vitamin B12-transporting ATPase</fullName>
    </alternativeName>
</protein>
<keyword evidence="11" id="KW-1185">Reference proteome</keyword>
<evidence type="ECO:0000313" key="10">
    <source>
        <dbReference type="EMBL" id="AKB82950.1"/>
    </source>
</evidence>
<keyword evidence="1" id="KW-0813">Transport</keyword>
<name>A0A0E3WWP1_METBA</name>
<dbReference type="FunFam" id="3.40.50.300:FF:000134">
    <property type="entry name" value="Iron-enterobactin ABC transporter ATP-binding protein"/>
    <property type="match status" value="1"/>
</dbReference>
<dbReference type="PROSITE" id="PS50893">
    <property type="entry name" value="ABC_TRANSPORTER_2"/>
    <property type="match status" value="1"/>
</dbReference>
<evidence type="ECO:0000256" key="2">
    <source>
        <dbReference type="ARBA" id="ARBA00022741"/>
    </source>
</evidence>
<evidence type="ECO:0000256" key="3">
    <source>
        <dbReference type="ARBA" id="ARBA00022840"/>
    </source>
</evidence>
<comment type="function">
    <text evidence="5">Required for corrinoid utilization. Probably part of the ABC transporter complex BtuCDF involved in cobalamin (vitamin B12) import. Probably responsible for energy coupling to the transport system.</text>
</comment>
<evidence type="ECO:0000256" key="5">
    <source>
        <dbReference type="ARBA" id="ARBA00058960"/>
    </source>
</evidence>
<evidence type="ECO:0000259" key="9">
    <source>
        <dbReference type="PROSITE" id="PS50893"/>
    </source>
</evidence>
<dbReference type="Gene3D" id="3.40.50.300">
    <property type="entry name" value="P-loop containing nucleotide triphosphate hydrolases"/>
    <property type="match status" value="1"/>
</dbReference>
<dbReference type="InterPro" id="IPR017871">
    <property type="entry name" value="ABC_transporter-like_CS"/>
</dbReference>
<evidence type="ECO:0000256" key="7">
    <source>
        <dbReference type="ARBA" id="ARBA00073649"/>
    </source>
</evidence>
<dbReference type="EC" id="7.6.2.8" evidence="6"/>
<evidence type="ECO:0000256" key="4">
    <source>
        <dbReference type="ARBA" id="ARBA00050590"/>
    </source>
</evidence>
<feature type="domain" description="ABC transporter" evidence="9">
    <location>
        <begin position="12"/>
        <end position="248"/>
    </location>
</feature>
<evidence type="ECO:0000256" key="8">
    <source>
        <dbReference type="ARBA" id="ARBA00077139"/>
    </source>
</evidence>
<dbReference type="AlphaFoldDB" id="A0A0E3WWP1"/>
<dbReference type="PANTHER" id="PTHR42734:SF19">
    <property type="entry name" value="IRON COMPOUNDS ABC TRANSPORTER, ATP-BINDING PROTEIN"/>
    <property type="match status" value="1"/>
</dbReference>
<keyword evidence="2" id="KW-0547">Nucleotide-binding</keyword>
<sequence length="294" mass="33084">MNEKKNQKNRGISVENLTLSYDKNLVLNNINFSIRKGSVVTLVGPNGCGKTTLLKIINGFLRQNEGTVYIDSRNIEEIANRELARILGHVSQMHKSSFPFSVLDVVLTGRMPYISVFSTPRKEDVEKACKVLEFMGIEHFAQKPYTQISGGEKQLVMIAKALAQEPDFLLLDEPTSFLDLKNQIHVLKTIINLARTRNITVLMTLHEPNHALLFSDEIILLRKLHEFENGNFANPYDSPDASPENESTLAFPEGNIICSGVPEKVMTPEKIKQAYGINVDILEHKGKRMIIPEI</sequence>
<proteinExistence type="predicted"/>
<dbReference type="GeneID" id="24789959"/>
<dbReference type="PROSITE" id="PS00211">
    <property type="entry name" value="ABC_TRANSPORTER_1"/>
    <property type="match status" value="1"/>
</dbReference>
<comment type="catalytic activity">
    <reaction evidence="4">
        <text>an R-cob(III)alamin(out) + ATP + H2O = an R-cob(III)alamin(in) + ADP + phosphate + H(+)</text>
        <dbReference type="Rhea" id="RHEA:17873"/>
        <dbReference type="ChEBI" id="CHEBI:15377"/>
        <dbReference type="ChEBI" id="CHEBI:15378"/>
        <dbReference type="ChEBI" id="CHEBI:30616"/>
        <dbReference type="ChEBI" id="CHEBI:43474"/>
        <dbReference type="ChEBI" id="CHEBI:140785"/>
        <dbReference type="ChEBI" id="CHEBI:456216"/>
        <dbReference type="EC" id="7.6.2.8"/>
    </reaction>
</comment>
<dbReference type="Pfam" id="PF00005">
    <property type="entry name" value="ABC_tran"/>
    <property type="match status" value="1"/>
</dbReference>
<dbReference type="RefSeq" id="WP_230627462.1">
    <property type="nucleotide sequence ID" value="NZ_CP009517.1"/>
</dbReference>
<evidence type="ECO:0000256" key="1">
    <source>
        <dbReference type="ARBA" id="ARBA00022448"/>
    </source>
</evidence>
<dbReference type="SUPFAM" id="SSF52540">
    <property type="entry name" value="P-loop containing nucleoside triphosphate hydrolases"/>
    <property type="match status" value="1"/>
</dbReference>
<accession>A0A0E3WWP1</accession>
<keyword evidence="3" id="KW-0067">ATP-binding</keyword>
<gene>
    <name evidence="10" type="ORF">MSBR3_2372</name>
</gene>
<dbReference type="PANTHER" id="PTHR42734">
    <property type="entry name" value="METAL TRANSPORT SYSTEM ATP-BINDING PROTEIN TM_0124-RELATED"/>
    <property type="match status" value="1"/>
</dbReference>
<dbReference type="HOGENOM" id="CLU_000604_1_11_2"/>
<dbReference type="STRING" id="1434107.MSBR3_2372"/>
<organism evidence="10 11">
    <name type="scientific">Methanosarcina barkeri 3</name>
    <dbReference type="NCBI Taxonomy" id="1434107"/>
    <lineage>
        <taxon>Archaea</taxon>
        <taxon>Methanobacteriati</taxon>
        <taxon>Methanobacteriota</taxon>
        <taxon>Stenosarchaea group</taxon>
        <taxon>Methanomicrobia</taxon>
        <taxon>Methanosarcinales</taxon>
        <taxon>Methanosarcinaceae</taxon>
        <taxon>Methanosarcina</taxon>
    </lineage>
</organism>
<dbReference type="SMART" id="SM00382">
    <property type="entry name" value="AAA"/>
    <property type="match status" value="1"/>
</dbReference>
<evidence type="ECO:0000256" key="6">
    <source>
        <dbReference type="ARBA" id="ARBA00066387"/>
    </source>
</evidence>
<dbReference type="Proteomes" id="UP000033066">
    <property type="component" value="Chromosome"/>
</dbReference>
<evidence type="ECO:0000313" key="11">
    <source>
        <dbReference type="Proteomes" id="UP000033066"/>
    </source>
</evidence>
<dbReference type="InterPro" id="IPR050153">
    <property type="entry name" value="Metal_Ion_Import_ABC"/>
</dbReference>
<dbReference type="GO" id="GO:0005524">
    <property type="term" value="F:ATP binding"/>
    <property type="evidence" value="ECO:0007669"/>
    <property type="project" value="UniProtKB-KW"/>
</dbReference>
<dbReference type="InterPro" id="IPR027417">
    <property type="entry name" value="P-loop_NTPase"/>
</dbReference>
<dbReference type="GO" id="GO:0015420">
    <property type="term" value="F:ABC-type vitamin B12 transporter activity"/>
    <property type="evidence" value="ECO:0007669"/>
    <property type="project" value="UniProtKB-EC"/>
</dbReference>
<dbReference type="InterPro" id="IPR003593">
    <property type="entry name" value="AAA+_ATPase"/>
</dbReference>
<dbReference type="GO" id="GO:0016887">
    <property type="term" value="F:ATP hydrolysis activity"/>
    <property type="evidence" value="ECO:0007669"/>
    <property type="project" value="InterPro"/>
</dbReference>
<dbReference type="KEGG" id="mbak:MSBR3_2372"/>
<dbReference type="EMBL" id="CP009517">
    <property type="protein sequence ID" value="AKB82950.1"/>
    <property type="molecule type" value="Genomic_DNA"/>
</dbReference>
<reference evidence="10" key="1">
    <citation type="submission" date="2014-07" db="EMBL/GenBank/DDBJ databases">
        <title>Methanogenic archaea and the global carbon cycle.</title>
        <authorList>
            <person name="Henriksen J.R."/>
            <person name="Luke J."/>
            <person name="Reinhart S."/>
            <person name="Benedict M.N."/>
            <person name="Youngblut N.D."/>
            <person name="Metcalf M.E."/>
            <person name="Whitaker R.J."/>
            <person name="Metcalf W.W."/>
        </authorList>
    </citation>
    <scope>NUCLEOTIDE SEQUENCE [LARGE SCALE GENOMIC DNA]</scope>
    <source>
        <strain evidence="10">3</strain>
    </source>
</reference>
<dbReference type="InterPro" id="IPR003439">
    <property type="entry name" value="ABC_transporter-like_ATP-bd"/>
</dbReference>